<protein>
    <submittedName>
        <fullName evidence="7">Glucan-binding YG repeat protein/beta-N-acetylglucosaminidase/GH25 family lysozyme M1 (1,4-beta-N-acetylmuramidase)</fullName>
    </submittedName>
</protein>
<name>A0A7W5D1V1_9ACTN</name>
<evidence type="ECO:0000256" key="5">
    <source>
        <dbReference type="SAM" id="SignalP"/>
    </source>
</evidence>
<comment type="caution">
    <text evidence="7">The sequence shown here is derived from an EMBL/GenBank/DDBJ whole genome shotgun (WGS) entry which is preliminary data.</text>
</comment>
<dbReference type="Proteomes" id="UP000530850">
    <property type="component" value="Unassembled WGS sequence"/>
</dbReference>
<dbReference type="GO" id="GO:0016998">
    <property type="term" value="P:cell wall macromolecule catabolic process"/>
    <property type="evidence" value="ECO:0007669"/>
    <property type="project" value="InterPro"/>
</dbReference>
<evidence type="ECO:0000313" key="8">
    <source>
        <dbReference type="Proteomes" id="UP000530850"/>
    </source>
</evidence>
<keyword evidence="5" id="KW-0732">Signal</keyword>
<dbReference type="CDD" id="cd06414">
    <property type="entry name" value="GH25_LytC-like"/>
    <property type="match status" value="1"/>
</dbReference>
<dbReference type="GO" id="GO:0016052">
    <property type="term" value="P:carbohydrate catabolic process"/>
    <property type="evidence" value="ECO:0007669"/>
    <property type="project" value="TreeGrafter"/>
</dbReference>
<organism evidence="7 8">
    <name type="scientific">Parvibacter caecicola</name>
    <dbReference type="NCBI Taxonomy" id="747645"/>
    <lineage>
        <taxon>Bacteria</taxon>
        <taxon>Bacillati</taxon>
        <taxon>Actinomycetota</taxon>
        <taxon>Coriobacteriia</taxon>
        <taxon>Coriobacteriales</taxon>
        <taxon>Coriobacteriaceae</taxon>
        <taxon>Parvibacter</taxon>
    </lineage>
</organism>
<evidence type="ECO:0000256" key="2">
    <source>
        <dbReference type="ARBA" id="ARBA00022737"/>
    </source>
</evidence>
<feature type="region of interest" description="Disordered" evidence="4">
    <location>
        <begin position="67"/>
        <end position="146"/>
    </location>
</feature>
<dbReference type="GO" id="GO:0009253">
    <property type="term" value="P:peptidoglycan catabolic process"/>
    <property type="evidence" value="ECO:0007669"/>
    <property type="project" value="InterPro"/>
</dbReference>
<dbReference type="InterPro" id="IPR017853">
    <property type="entry name" value="GH"/>
</dbReference>
<dbReference type="GO" id="GO:0003796">
    <property type="term" value="F:lysozyme activity"/>
    <property type="evidence" value="ECO:0007669"/>
    <property type="project" value="InterPro"/>
</dbReference>
<dbReference type="SMART" id="SM00047">
    <property type="entry name" value="LYZ2"/>
    <property type="match status" value="1"/>
</dbReference>
<comment type="similarity">
    <text evidence="1">Belongs to the glycosyl hydrolase 25 family.</text>
</comment>
<accession>A0A7W5D1V1</accession>
<dbReference type="Gene3D" id="1.10.530.10">
    <property type="match status" value="1"/>
</dbReference>
<evidence type="ECO:0000256" key="3">
    <source>
        <dbReference type="PROSITE-ProRule" id="PRU00591"/>
    </source>
</evidence>
<feature type="chain" id="PRO_5039488831" evidence="5">
    <location>
        <begin position="18"/>
        <end position="1149"/>
    </location>
</feature>
<dbReference type="Pfam" id="PF01183">
    <property type="entry name" value="Glyco_hydro_25"/>
    <property type="match status" value="1"/>
</dbReference>
<feature type="signal peptide" evidence="5">
    <location>
        <begin position="1"/>
        <end position="17"/>
    </location>
</feature>
<dbReference type="SUPFAM" id="SSF69360">
    <property type="entry name" value="Cell wall binding repeat"/>
    <property type="match status" value="3"/>
</dbReference>
<feature type="compositionally biased region" description="Acidic residues" evidence="4">
    <location>
        <begin position="106"/>
        <end position="138"/>
    </location>
</feature>
<dbReference type="RefSeq" id="WP_161555337.1">
    <property type="nucleotide sequence ID" value="NZ_JACHYA010000002.1"/>
</dbReference>
<dbReference type="InterPro" id="IPR002901">
    <property type="entry name" value="MGlyc_endo_b_GlcNAc-like_dom"/>
</dbReference>
<sequence>MKVFLTVALVIGFAPIAKDTAAAVAEQASGGFVSADSLVGGVSDSGTATPTDTVDNAVDSGANAEAAPIADEGEASDQPTVNDAIDGVSDSSDPADAPMGVAAGTEPDEVPETEPVAEEAEAEDPDEEPQDADEEEGALEGPENSFRYVDGVPIDELQASTFDVGGDARAAAYPTWDKSYGQNKYVYIDSSGKKITKTVSGSKAVGIDVSEHQGVIDWAKVKADGVKFAIIRVGYGSDYTAQDDKYFFRNVEGARANGIAIGVYLYSYATKATGTTGSAQSEANHVIRLLNAAGLTPSSLALPVYYDMEDDTQGALSPSQLGSIAETFCNAITAKGYRVGIYSNPTWWSKKLTAPQFNNSSWDRWVAQWGNFEKPQVSFNYGLWQFSSKGTVNGINGSVDMNFSFNEVGLKNTWVKNNGKWYYYGANGVPVKWEQWIDGSLYYFNSKGEMQTGWITWNNDKSLSYFSGDGKALLGLQKIGGATYYFSPKTGRSQKWEQWINGNLYYFNGSYKMVTGWVTWSADGTKSYFGSDGKARSGFQKQGSSTSYMSPKTFKSVKWEQWIDGSLYYFNGKGQMVTGWVTWKADGTKSYFGSNGKALTGLQKISGATYYFDPKTAKSQKWEQVLNGNLYYFNGKGQMVTGWVTWKADGTKSYFGSNGKALKGLQKISGATYYFDPKTAKSQKWEQWINGNLYYFNGKGQMVTGWVTWNADGTKSYFGVDGKAFKGFNKIGGYTYYFDPNTCKAKKWEQKINGAFYYFDSNCRMITGWVTWKADGTKSYFGSDGRAYSGFNKISGSTYYFDPSTYKAKKWEQWINGSLYYFNSSYQMHTGWLTWNSDKTKSYFAADGKALTGWQSIDKKQYYFDPKTFKALTGIQMIDGKKYAFGADASLVSGEYSVFTASTGFSLNTFAAAQKKASPSSLGYTQAQITAAMNPANSPIGSAGFYQFAVLTDGYSGFTTAAMLDNYIAKNTASRPSSLLRGKGQAFINAAKLYGVNEVYLLAHAILESGWGTSTLAQGYYYNGTTKINNKVYPKGTYYNFYGIGAYDSSPLSGGRSLAIQNGWNTPDKAIAGAADWISRNYLRNASYYQDTLYKMRWNYPSFKGTAVHQYATDKNWASSIAKMMAEIYAYCGVTQPQSGLNFMMPQYS</sequence>
<evidence type="ECO:0000256" key="4">
    <source>
        <dbReference type="SAM" id="MobiDB-lite"/>
    </source>
</evidence>
<keyword evidence="2" id="KW-0677">Repeat</keyword>
<evidence type="ECO:0000313" key="7">
    <source>
        <dbReference type="EMBL" id="MBB3171236.1"/>
    </source>
</evidence>
<dbReference type="EMBL" id="JACHYA010000002">
    <property type="protein sequence ID" value="MBB3171236.1"/>
    <property type="molecule type" value="Genomic_DNA"/>
</dbReference>
<dbReference type="PROSITE" id="PS51904">
    <property type="entry name" value="GLYCOSYL_HYDROL_F25_2"/>
    <property type="match status" value="1"/>
</dbReference>
<dbReference type="Gene3D" id="3.20.20.80">
    <property type="entry name" value="Glycosidases"/>
    <property type="match status" value="1"/>
</dbReference>
<proteinExistence type="inferred from homology"/>
<dbReference type="PANTHER" id="PTHR34135">
    <property type="entry name" value="LYSOZYME"/>
    <property type="match status" value="1"/>
</dbReference>
<dbReference type="Pfam" id="PF01473">
    <property type="entry name" value="Choline_bind_1"/>
    <property type="match status" value="5"/>
</dbReference>
<dbReference type="PANTHER" id="PTHR34135:SF2">
    <property type="entry name" value="LYSOZYME"/>
    <property type="match status" value="1"/>
</dbReference>
<dbReference type="AlphaFoldDB" id="A0A7W5D1V1"/>
<dbReference type="Gene3D" id="2.10.270.10">
    <property type="entry name" value="Cholin Binding"/>
    <property type="match status" value="7"/>
</dbReference>
<feature type="repeat" description="Cell wall-binding" evidence="3">
    <location>
        <begin position="411"/>
        <end position="430"/>
    </location>
</feature>
<dbReference type="Pfam" id="PF01832">
    <property type="entry name" value="Glucosaminidase"/>
    <property type="match status" value="1"/>
</dbReference>
<dbReference type="GeneID" id="93357294"/>
<dbReference type="InterPro" id="IPR002053">
    <property type="entry name" value="Glyco_hydro_25"/>
</dbReference>
<dbReference type="Pfam" id="PF19127">
    <property type="entry name" value="Choline_bind_3"/>
    <property type="match status" value="5"/>
</dbReference>
<gene>
    <name evidence="7" type="ORF">FHR31_001048</name>
</gene>
<dbReference type="PROSITE" id="PS51170">
    <property type="entry name" value="CW"/>
    <property type="match status" value="1"/>
</dbReference>
<reference evidence="7 8" key="1">
    <citation type="submission" date="2020-08" db="EMBL/GenBank/DDBJ databases">
        <title>Sequencing the genomes of 1000 actinobacteria strains.</title>
        <authorList>
            <person name="Klenk H.-P."/>
        </authorList>
    </citation>
    <scope>NUCLEOTIDE SEQUENCE [LARGE SCALE GENOMIC DNA]</scope>
    <source>
        <strain evidence="7 8">DSM 22242</strain>
    </source>
</reference>
<evidence type="ECO:0000259" key="6">
    <source>
        <dbReference type="SMART" id="SM00047"/>
    </source>
</evidence>
<evidence type="ECO:0000256" key="1">
    <source>
        <dbReference type="ARBA" id="ARBA00010646"/>
    </source>
</evidence>
<dbReference type="SUPFAM" id="SSF51445">
    <property type="entry name" value="(Trans)glycosidases"/>
    <property type="match status" value="1"/>
</dbReference>
<feature type="domain" description="Mannosyl-glycoprotein endo-beta-N-acetylglucosamidase-like" evidence="6">
    <location>
        <begin position="971"/>
        <end position="1132"/>
    </location>
</feature>
<dbReference type="InterPro" id="IPR018337">
    <property type="entry name" value="Cell_wall/Cho-bd_repeat"/>
</dbReference>
<dbReference type="GO" id="GO:0004040">
    <property type="term" value="F:amidase activity"/>
    <property type="evidence" value="ECO:0007669"/>
    <property type="project" value="InterPro"/>
</dbReference>